<protein>
    <recommendedName>
        <fullName evidence="4">DUF475 domain-containing protein</fullName>
    </recommendedName>
</protein>
<evidence type="ECO:0000256" key="1">
    <source>
        <dbReference type="SAM" id="Phobius"/>
    </source>
</evidence>
<feature type="transmembrane region" description="Helical" evidence="1">
    <location>
        <begin position="117"/>
        <end position="138"/>
    </location>
</feature>
<feature type="transmembrane region" description="Helical" evidence="1">
    <location>
        <begin position="283"/>
        <end position="304"/>
    </location>
</feature>
<keyword evidence="1" id="KW-0472">Membrane</keyword>
<dbReference type="AlphaFoldDB" id="A0A6F8VFI5"/>
<dbReference type="RefSeq" id="WP_173068230.1">
    <property type="nucleotide sequence ID" value="NZ_AP022853.1"/>
</dbReference>
<feature type="transmembrane region" description="Helical" evidence="1">
    <location>
        <begin position="310"/>
        <end position="329"/>
    </location>
</feature>
<dbReference type="InterPro" id="IPR007427">
    <property type="entry name" value="DUF475"/>
</dbReference>
<gene>
    <name evidence="2" type="ORF">SKTS_34690</name>
</gene>
<keyword evidence="1" id="KW-0812">Transmembrane</keyword>
<dbReference type="Pfam" id="PF04332">
    <property type="entry name" value="DUF475"/>
    <property type="match status" value="1"/>
</dbReference>
<keyword evidence="3" id="KW-1185">Reference proteome</keyword>
<evidence type="ECO:0000313" key="3">
    <source>
        <dbReference type="Proteomes" id="UP000502260"/>
    </source>
</evidence>
<dbReference type="NCBIfam" id="NF010620">
    <property type="entry name" value="PRK14013.2-6"/>
    <property type="match status" value="1"/>
</dbReference>
<dbReference type="PANTHER" id="PTHR30238:SF4">
    <property type="entry name" value="SLL1022 PROTEIN"/>
    <property type="match status" value="1"/>
</dbReference>
<proteinExistence type="predicted"/>
<dbReference type="Proteomes" id="UP000502260">
    <property type="component" value="Chromosome"/>
</dbReference>
<accession>A0A6F8VFI5</accession>
<keyword evidence="1" id="KW-1133">Transmembrane helix</keyword>
<feature type="transmembrane region" description="Helical" evidence="1">
    <location>
        <begin position="31"/>
        <end position="55"/>
    </location>
</feature>
<dbReference type="KEGG" id="slac:SKTS_34690"/>
<reference evidence="3" key="1">
    <citation type="submission" date="2020-03" db="EMBL/GenBank/DDBJ databases">
        <title>Complete genome sequence of sulfur-oxidizing bacterium skT11.</title>
        <authorList>
            <person name="Kanda M."/>
            <person name="Kojima H."/>
            <person name="Fukui M."/>
        </authorList>
    </citation>
    <scope>NUCLEOTIDE SEQUENCE [LARGE SCALE GENOMIC DNA]</scope>
    <source>
        <strain evidence="3">skT11</strain>
    </source>
</reference>
<feature type="transmembrane region" description="Helical" evidence="1">
    <location>
        <begin position="187"/>
        <end position="210"/>
    </location>
</feature>
<dbReference type="EMBL" id="AP022853">
    <property type="protein sequence ID" value="BCB28583.1"/>
    <property type="molecule type" value="Genomic_DNA"/>
</dbReference>
<organism evidence="2 3">
    <name type="scientific">Sulfurimicrobium lacus</name>
    <dbReference type="NCBI Taxonomy" id="2715678"/>
    <lineage>
        <taxon>Bacteria</taxon>
        <taxon>Pseudomonadati</taxon>
        <taxon>Pseudomonadota</taxon>
        <taxon>Betaproteobacteria</taxon>
        <taxon>Nitrosomonadales</taxon>
        <taxon>Sulfuricellaceae</taxon>
        <taxon>Sulfurimicrobium</taxon>
    </lineage>
</organism>
<evidence type="ECO:0008006" key="4">
    <source>
        <dbReference type="Google" id="ProtNLM"/>
    </source>
</evidence>
<dbReference type="NCBIfam" id="NF010613">
    <property type="entry name" value="PRK14013.1-3"/>
    <property type="match status" value="1"/>
</dbReference>
<sequence>MKSQLSHFYGSFVFCALAVVAAYFVGGIQGAITVVFLTVLETSLSFDNAVVNAAVLKNWDAVWRRRFLLWGILIAVFGMRLVFPLLIVGVVGDMGPLQALDMAINAPTEYARIISSAHHQIAAFGGTFLMMVFLKFFVDRHKTEHWLAVLEKPLTRLGKMEAIEAALTLALLLLMASLLDAGVRGEFIVAGVWGVVTYILAKGLAALVGGDEGAGTQVIRQGVGGFLYLELLDASFSFDGVVGAFAMTTNLFIITLGLGAGAMFVRSFTLLLVERGTLNTYRYLEHGAFWAIGALAVIMLAGAKYHIPEALTGTLGAALIAFSLGSSILSNRKEASKEP</sequence>
<name>A0A6F8VFI5_9PROT</name>
<feature type="transmembrane region" description="Helical" evidence="1">
    <location>
        <begin position="7"/>
        <end position="25"/>
    </location>
</feature>
<dbReference type="PANTHER" id="PTHR30238">
    <property type="entry name" value="MEMBRANE BOUND PREDICTED REDOX MODULATOR"/>
    <property type="match status" value="1"/>
</dbReference>
<feature type="transmembrane region" description="Helical" evidence="1">
    <location>
        <begin position="67"/>
        <end position="92"/>
    </location>
</feature>
<feature type="transmembrane region" description="Helical" evidence="1">
    <location>
        <begin position="251"/>
        <end position="271"/>
    </location>
</feature>
<evidence type="ECO:0000313" key="2">
    <source>
        <dbReference type="EMBL" id="BCB28583.1"/>
    </source>
</evidence>